<dbReference type="Gene3D" id="3.40.50.150">
    <property type="entry name" value="Vaccinia Virus protein VP39"/>
    <property type="match status" value="1"/>
</dbReference>
<dbReference type="OrthoDB" id="9812600at2"/>
<dbReference type="AlphaFoldDB" id="A0A3E1NFB9"/>
<dbReference type="InterPro" id="IPR006342">
    <property type="entry name" value="FkbM_mtfrase"/>
</dbReference>
<accession>A0A3E1NFB9</accession>
<keyword evidence="2" id="KW-0808">Transferase</keyword>
<dbReference type="Proteomes" id="UP000261284">
    <property type="component" value="Unassembled WGS sequence"/>
</dbReference>
<dbReference type="GO" id="GO:0032259">
    <property type="term" value="P:methylation"/>
    <property type="evidence" value="ECO:0007669"/>
    <property type="project" value="UniProtKB-KW"/>
</dbReference>
<protein>
    <submittedName>
        <fullName evidence="2">FkbM family methyltransferase</fullName>
    </submittedName>
</protein>
<dbReference type="PANTHER" id="PTHR36973">
    <property type="entry name" value="SLL1456 PROTEIN-RELATED"/>
    <property type="match status" value="1"/>
</dbReference>
<dbReference type="NCBIfam" id="TIGR01444">
    <property type="entry name" value="fkbM_fam"/>
    <property type="match status" value="1"/>
</dbReference>
<evidence type="ECO:0000313" key="2">
    <source>
        <dbReference type="EMBL" id="RFM26494.1"/>
    </source>
</evidence>
<feature type="domain" description="Methyltransferase FkbM" evidence="1">
    <location>
        <begin position="50"/>
        <end position="218"/>
    </location>
</feature>
<dbReference type="InterPro" id="IPR053188">
    <property type="entry name" value="FkbM_Methyltransferase"/>
</dbReference>
<dbReference type="Pfam" id="PF05050">
    <property type="entry name" value="Methyltransf_21"/>
    <property type="match status" value="1"/>
</dbReference>
<reference evidence="2 3" key="1">
    <citation type="submission" date="2018-08" db="EMBL/GenBank/DDBJ databases">
        <title>Chitinophagaceae sp. K23C18032701, a novel bacterium isolated from forest soil.</title>
        <authorList>
            <person name="Wang C."/>
        </authorList>
    </citation>
    <scope>NUCLEOTIDE SEQUENCE [LARGE SCALE GENOMIC DNA]</scope>
    <source>
        <strain evidence="2 3">K23C18032701</strain>
    </source>
</reference>
<dbReference type="SUPFAM" id="SSF53335">
    <property type="entry name" value="S-adenosyl-L-methionine-dependent methyltransferases"/>
    <property type="match status" value="1"/>
</dbReference>
<dbReference type="EMBL" id="QTJU01000009">
    <property type="protein sequence ID" value="RFM26494.1"/>
    <property type="molecule type" value="Genomic_DNA"/>
</dbReference>
<keyword evidence="2" id="KW-0489">Methyltransferase</keyword>
<proteinExistence type="predicted"/>
<comment type="caution">
    <text evidence="2">The sequence shown here is derived from an EMBL/GenBank/DDBJ whole genome shotgun (WGS) entry which is preliminary data.</text>
</comment>
<keyword evidence="3" id="KW-1185">Reference proteome</keyword>
<sequence length="243" mass="27628">MKELIRKFLQRFGYDIVKYNRPFVPGEISRESVEQELKWLKAYQFAAVVDIGANDGQFSEKMRLLLPDAFIYAFEPIPQSFQQLQQHFRNDNKFKAFNVALGETAGELQLFQNEYTPSSSLLPMADAHISNFDTAVKTQQISVKIEQLDAVLDTAALQQPLLVKIDVQGYEDKVINGGGHVLKQATMIICELSFVELYKGQLLFADIVEKLKQLGFRYAGSLEQLRSPETNQVLQADGIFVRQ</sequence>
<name>A0A3E1NFB9_9BACT</name>
<gene>
    <name evidence="2" type="ORF">DXN05_19925</name>
</gene>
<dbReference type="GO" id="GO:0008171">
    <property type="term" value="F:O-methyltransferase activity"/>
    <property type="evidence" value="ECO:0007669"/>
    <property type="project" value="TreeGrafter"/>
</dbReference>
<evidence type="ECO:0000313" key="3">
    <source>
        <dbReference type="Proteomes" id="UP000261284"/>
    </source>
</evidence>
<dbReference type="RefSeq" id="WP_116849047.1">
    <property type="nucleotide sequence ID" value="NZ_QTJU01000009.1"/>
</dbReference>
<evidence type="ECO:0000259" key="1">
    <source>
        <dbReference type="Pfam" id="PF05050"/>
    </source>
</evidence>
<organism evidence="2 3">
    <name type="scientific">Deminuibacter soli</name>
    <dbReference type="NCBI Taxonomy" id="2291815"/>
    <lineage>
        <taxon>Bacteria</taxon>
        <taxon>Pseudomonadati</taxon>
        <taxon>Bacteroidota</taxon>
        <taxon>Chitinophagia</taxon>
        <taxon>Chitinophagales</taxon>
        <taxon>Chitinophagaceae</taxon>
        <taxon>Deminuibacter</taxon>
    </lineage>
</organism>
<dbReference type="InterPro" id="IPR029063">
    <property type="entry name" value="SAM-dependent_MTases_sf"/>
</dbReference>
<dbReference type="PANTHER" id="PTHR36973:SF4">
    <property type="entry name" value="NODULATION PROTEIN"/>
    <property type="match status" value="1"/>
</dbReference>